<accession>A0A0D3KHK9</accession>
<dbReference type="HOGENOM" id="CLU_1655471_0_0_1"/>
<protein>
    <submittedName>
        <fullName evidence="1">Uncharacterized protein</fullName>
    </submittedName>
</protein>
<keyword evidence="2" id="KW-1185">Reference proteome</keyword>
<proteinExistence type="predicted"/>
<reference evidence="1" key="2">
    <citation type="submission" date="2024-10" db="UniProtKB">
        <authorList>
            <consortium name="EnsemblProtists"/>
        </authorList>
    </citation>
    <scope>IDENTIFICATION</scope>
</reference>
<dbReference type="EnsemblProtists" id="EOD35244">
    <property type="protein sequence ID" value="EOD35244"/>
    <property type="gene ID" value="EMIHUDRAFT_227540"/>
</dbReference>
<dbReference type="Proteomes" id="UP000013827">
    <property type="component" value="Unassembled WGS sequence"/>
</dbReference>
<dbReference type="KEGG" id="ehx:EMIHUDRAFT_227540"/>
<evidence type="ECO:0000313" key="2">
    <source>
        <dbReference type="Proteomes" id="UP000013827"/>
    </source>
</evidence>
<evidence type="ECO:0000313" key="1">
    <source>
        <dbReference type="EnsemblProtists" id="EOD35244"/>
    </source>
</evidence>
<organism evidence="1 2">
    <name type="scientific">Emiliania huxleyi (strain CCMP1516)</name>
    <dbReference type="NCBI Taxonomy" id="280463"/>
    <lineage>
        <taxon>Eukaryota</taxon>
        <taxon>Haptista</taxon>
        <taxon>Haptophyta</taxon>
        <taxon>Prymnesiophyceae</taxon>
        <taxon>Isochrysidales</taxon>
        <taxon>Noelaerhabdaceae</taxon>
        <taxon>Emiliania</taxon>
    </lineage>
</organism>
<dbReference type="PaxDb" id="2903-EOD35244"/>
<dbReference type="GeneID" id="17280512"/>
<dbReference type="AlphaFoldDB" id="A0A0D3KHK9"/>
<name>A0A0D3KHK9_EMIH1</name>
<reference evidence="2" key="1">
    <citation type="journal article" date="2013" name="Nature">
        <title>Pan genome of the phytoplankton Emiliania underpins its global distribution.</title>
        <authorList>
            <person name="Read B.A."/>
            <person name="Kegel J."/>
            <person name="Klute M.J."/>
            <person name="Kuo A."/>
            <person name="Lefebvre S.C."/>
            <person name="Maumus F."/>
            <person name="Mayer C."/>
            <person name="Miller J."/>
            <person name="Monier A."/>
            <person name="Salamov A."/>
            <person name="Young J."/>
            <person name="Aguilar M."/>
            <person name="Claverie J.M."/>
            <person name="Frickenhaus S."/>
            <person name="Gonzalez K."/>
            <person name="Herman E.K."/>
            <person name="Lin Y.C."/>
            <person name="Napier J."/>
            <person name="Ogata H."/>
            <person name="Sarno A.F."/>
            <person name="Shmutz J."/>
            <person name="Schroeder D."/>
            <person name="de Vargas C."/>
            <person name="Verret F."/>
            <person name="von Dassow P."/>
            <person name="Valentin K."/>
            <person name="Van de Peer Y."/>
            <person name="Wheeler G."/>
            <person name="Dacks J.B."/>
            <person name="Delwiche C.F."/>
            <person name="Dyhrman S.T."/>
            <person name="Glockner G."/>
            <person name="John U."/>
            <person name="Richards T."/>
            <person name="Worden A.Z."/>
            <person name="Zhang X."/>
            <person name="Grigoriev I.V."/>
            <person name="Allen A.E."/>
            <person name="Bidle K."/>
            <person name="Borodovsky M."/>
            <person name="Bowler C."/>
            <person name="Brownlee C."/>
            <person name="Cock J.M."/>
            <person name="Elias M."/>
            <person name="Gladyshev V.N."/>
            <person name="Groth M."/>
            <person name="Guda C."/>
            <person name="Hadaegh A."/>
            <person name="Iglesias-Rodriguez M.D."/>
            <person name="Jenkins J."/>
            <person name="Jones B.M."/>
            <person name="Lawson T."/>
            <person name="Leese F."/>
            <person name="Lindquist E."/>
            <person name="Lobanov A."/>
            <person name="Lomsadze A."/>
            <person name="Malik S.B."/>
            <person name="Marsh M.E."/>
            <person name="Mackinder L."/>
            <person name="Mock T."/>
            <person name="Mueller-Roeber B."/>
            <person name="Pagarete A."/>
            <person name="Parker M."/>
            <person name="Probert I."/>
            <person name="Quesneville H."/>
            <person name="Raines C."/>
            <person name="Rensing S.A."/>
            <person name="Riano-Pachon D.M."/>
            <person name="Richier S."/>
            <person name="Rokitta S."/>
            <person name="Shiraiwa Y."/>
            <person name="Soanes D.M."/>
            <person name="van der Giezen M."/>
            <person name="Wahlund T.M."/>
            <person name="Williams B."/>
            <person name="Wilson W."/>
            <person name="Wolfe G."/>
            <person name="Wurch L.L."/>
        </authorList>
    </citation>
    <scope>NUCLEOTIDE SEQUENCE</scope>
</reference>
<dbReference type="RefSeq" id="XP_005787673.1">
    <property type="nucleotide sequence ID" value="XM_005787616.1"/>
</dbReference>
<sequence length="160" mass="16998">MLILAALATPSSAASRLREEPITTRNRTYKTKTLRTDPPELAIPASGSRTLKKAAEIPPRDAWEGATFHPTFSFPFNLSKFSGAVSRAAGPTSLKHAIGAYAKLASFVETSGATKIGQVSFTTATARSEIETASLLFQPCAALALLLAACRGLLLRGQHR</sequence>